<dbReference type="Proteomes" id="UP001634393">
    <property type="component" value="Unassembled WGS sequence"/>
</dbReference>
<reference evidence="2 3" key="1">
    <citation type="submission" date="2024-12" db="EMBL/GenBank/DDBJ databases">
        <title>The unique morphological basis and parallel evolutionary history of personate flowers in Penstemon.</title>
        <authorList>
            <person name="Depatie T.H."/>
            <person name="Wessinger C.A."/>
        </authorList>
    </citation>
    <scope>NUCLEOTIDE SEQUENCE [LARGE SCALE GENOMIC DNA]</scope>
    <source>
        <strain evidence="2">WTNN_2</strain>
        <tissue evidence="2">Leaf</tissue>
    </source>
</reference>
<keyword evidence="1" id="KW-0175">Coiled coil</keyword>
<keyword evidence="3" id="KW-1185">Reference proteome</keyword>
<evidence type="ECO:0000313" key="2">
    <source>
        <dbReference type="EMBL" id="KAL3814608.1"/>
    </source>
</evidence>
<proteinExistence type="predicted"/>
<dbReference type="PANTHER" id="PTHR48145:SF5">
    <property type="entry name" value="NUCLEAR ENVELOPE-ASSOCIATED PROTEIN 2"/>
    <property type="match status" value="1"/>
</dbReference>
<accession>A0ABD3RNX1</accession>
<name>A0ABD3RNX1_9LAMI</name>
<sequence length="336" mass="38838">MPTSERATSVDPLLMDLNEKKQSFRRNVVSLAAELKDMRGRLASKEQSFAKETQTRQEAEIKAKNMEKDIIGLHKSLEERNLQLQASTSAAEMYVTELDNLRFQLSETKATADASALSAQSAELQCSALVKELEEKSLSLKEHEIRVNKLGKQLDLLQKDLQTREFSQMQLKDEVSRIEHDIMQALAKTGANKDCELRKILDEFSPKNFEKINKLLTMKDDEIAKLRDEIRFMSAHWKLKTKELESQLEKHRRADQELKKKVLKLEFCLQESRAQTRKLQRMGERRDKALKELRDQLAAKQFVGPSSSEKQNFWETPNFKIVVSMSMLILVVVSKR</sequence>
<feature type="coiled-coil region" evidence="1">
    <location>
        <begin position="14"/>
        <end position="69"/>
    </location>
</feature>
<evidence type="ECO:0000256" key="1">
    <source>
        <dbReference type="SAM" id="Coils"/>
    </source>
</evidence>
<gene>
    <name evidence="2" type="ORF">ACJIZ3_015876</name>
</gene>
<dbReference type="PANTHER" id="PTHR48145">
    <property type="entry name" value="NUCLEAR ENVELOPE-ASSOCIATED PROTEIN 1"/>
    <property type="match status" value="1"/>
</dbReference>
<dbReference type="InterPro" id="IPR049932">
    <property type="entry name" value="NEAP1-4"/>
</dbReference>
<organism evidence="2 3">
    <name type="scientific">Penstemon smallii</name>
    <dbReference type="NCBI Taxonomy" id="265156"/>
    <lineage>
        <taxon>Eukaryota</taxon>
        <taxon>Viridiplantae</taxon>
        <taxon>Streptophyta</taxon>
        <taxon>Embryophyta</taxon>
        <taxon>Tracheophyta</taxon>
        <taxon>Spermatophyta</taxon>
        <taxon>Magnoliopsida</taxon>
        <taxon>eudicotyledons</taxon>
        <taxon>Gunneridae</taxon>
        <taxon>Pentapetalae</taxon>
        <taxon>asterids</taxon>
        <taxon>lamiids</taxon>
        <taxon>Lamiales</taxon>
        <taxon>Plantaginaceae</taxon>
        <taxon>Cheloneae</taxon>
        <taxon>Penstemon</taxon>
    </lineage>
</organism>
<dbReference type="EMBL" id="JBJXBP010000008">
    <property type="protein sequence ID" value="KAL3814608.1"/>
    <property type="molecule type" value="Genomic_DNA"/>
</dbReference>
<dbReference type="AlphaFoldDB" id="A0ABD3RNX1"/>
<feature type="coiled-coil region" evidence="1">
    <location>
        <begin position="133"/>
        <end position="160"/>
    </location>
</feature>
<evidence type="ECO:0000313" key="3">
    <source>
        <dbReference type="Proteomes" id="UP001634393"/>
    </source>
</evidence>
<protein>
    <submittedName>
        <fullName evidence="2">Uncharacterized protein</fullName>
    </submittedName>
</protein>
<comment type="caution">
    <text evidence="2">The sequence shown here is derived from an EMBL/GenBank/DDBJ whole genome shotgun (WGS) entry which is preliminary data.</text>
</comment>